<accession>A0A1F7HGJ8</accession>
<evidence type="ECO:0000256" key="1">
    <source>
        <dbReference type="SAM" id="Phobius"/>
    </source>
</evidence>
<feature type="transmembrane region" description="Helical" evidence="1">
    <location>
        <begin position="46"/>
        <end position="63"/>
    </location>
</feature>
<keyword evidence="1" id="KW-0472">Membrane</keyword>
<sequence>MSESAASTLLPNSSSDALASVQSRLHSALATEDQPEQKNRREAKRLWSGYIAICLVLLGLMRIRPNEAAETKRVIGELEALISQARVEMAAPIGTAVSLPTPPQSQETPETVQLEPGRLNAESLPEDIISPDELAQEYHTAIISTDDVRLHLRRYILQDQPIFPYLKDHPQDSLTIILVDGPDLRRKFIPKKVQEAHEQMMQVLKDKEDAGVSVVGRYEVIPKTDDNGVTSRKFYILIASERPGKSGNRMKEIYEYNKSGGDIIVDTTEVDPEQSYPKGGDLHLGDDLAYPIRERTPGLALDHEFGHFGPDARDYVSAHPLPDQKIIERLKEAEQLLREGDSSGYYYIFETRKGNTYTLAGNEGPKAV</sequence>
<keyword evidence="1" id="KW-1133">Transmembrane helix</keyword>
<evidence type="ECO:0000313" key="3">
    <source>
        <dbReference type="Proteomes" id="UP000178098"/>
    </source>
</evidence>
<dbReference type="AlphaFoldDB" id="A0A1F7HGJ8"/>
<organism evidence="2 3">
    <name type="scientific">Candidatus Roizmanbacteria bacterium RIFCSPHIGHO2_02_FULL_43_11</name>
    <dbReference type="NCBI Taxonomy" id="1802043"/>
    <lineage>
        <taxon>Bacteria</taxon>
        <taxon>Candidatus Roizmaniibacteriota</taxon>
    </lineage>
</organism>
<comment type="caution">
    <text evidence="2">The sequence shown here is derived from an EMBL/GenBank/DDBJ whole genome shotgun (WGS) entry which is preliminary data.</text>
</comment>
<evidence type="ECO:0000313" key="2">
    <source>
        <dbReference type="EMBL" id="OGK30096.1"/>
    </source>
</evidence>
<gene>
    <name evidence="2" type="ORF">A3D08_00235</name>
</gene>
<name>A0A1F7HGJ8_9BACT</name>
<dbReference type="Proteomes" id="UP000178098">
    <property type="component" value="Unassembled WGS sequence"/>
</dbReference>
<dbReference type="EMBL" id="MFZT01000034">
    <property type="protein sequence ID" value="OGK30096.1"/>
    <property type="molecule type" value="Genomic_DNA"/>
</dbReference>
<protein>
    <submittedName>
        <fullName evidence="2">Uncharacterized protein</fullName>
    </submittedName>
</protein>
<reference evidence="2 3" key="1">
    <citation type="journal article" date="2016" name="Nat. Commun.">
        <title>Thousands of microbial genomes shed light on interconnected biogeochemical processes in an aquifer system.</title>
        <authorList>
            <person name="Anantharaman K."/>
            <person name="Brown C.T."/>
            <person name="Hug L.A."/>
            <person name="Sharon I."/>
            <person name="Castelle C.J."/>
            <person name="Probst A.J."/>
            <person name="Thomas B.C."/>
            <person name="Singh A."/>
            <person name="Wilkins M.J."/>
            <person name="Karaoz U."/>
            <person name="Brodie E.L."/>
            <person name="Williams K.H."/>
            <person name="Hubbard S.S."/>
            <person name="Banfield J.F."/>
        </authorList>
    </citation>
    <scope>NUCLEOTIDE SEQUENCE [LARGE SCALE GENOMIC DNA]</scope>
</reference>
<keyword evidence="1" id="KW-0812">Transmembrane</keyword>
<proteinExistence type="predicted"/>